<dbReference type="PANTHER" id="PTHR45860:SF1">
    <property type="entry name" value="TRANSLATION INITIATION FACTOR EIF-2B SUBUNIT ALPHA"/>
    <property type="match status" value="1"/>
</dbReference>
<evidence type="ECO:0000256" key="1">
    <source>
        <dbReference type="ARBA" id="ARBA00004514"/>
    </source>
</evidence>
<keyword evidence="3" id="KW-0963">Cytoplasm</keyword>
<comment type="subunit">
    <text evidence="8">Component of the translation initiation factor 2B (eIF2B) complex which is a heterodecamer of two sets of five different subunits: alpha, beta, gamma, delta and epsilon. Subunits alpha, beta and delta comprise a regulatory subcomplex and subunits epsilon and gamma comprise a catalytic subcomplex. Within the complex, the hexameric regulatory complex resides at the center, with the two heterodimeric catalytic subcomplexes bound on opposite sides.</text>
</comment>
<evidence type="ECO:0000256" key="9">
    <source>
        <dbReference type="RuleBase" id="RU003814"/>
    </source>
</evidence>
<organism evidence="10 11">
    <name type="scientific">Malassezia restricta (strain ATCC 96810 / NBRC 103918 / CBS 7877)</name>
    <name type="common">Seborrheic dermatitis infection agent</name>
    <dbReference type="NCBI Taxonomy" id="425264"/>
    <lineage>
        <taxon>Eukaryota</taxon>
        <taxon>Fungi</taxon>
        <taxon>Dikarya</taxon>
        <taxon>Basidiomycota</taxon>
        <taxon>Ustilaginomycotina</taxon>
        <taxon>Malasseziomycetes</taxon>
        <taxon>Malasseziales</taxon>
        <taxon>Malasseziaceae</taxon>
        <taxon>Malassezia</taxon>
    </lineage>
</organism>
<dbReference type="AlphaFoldDB" id="A0A3G2S9C7"/>
<evidence type="ECO:0000256" key="4">
    <source>
        <dbReference type="ARBA" id="ARBA00022540"/>
    </source>
</evidence>
<dbReference type="InterPro" id="IPR000649">
    <property type="entry name" value="IF-2B-related"/>
</dbReference>
<evidence type="ECO:0000256" key="5">
    <source>
        <dbReference type="ARBA" id="ARBA00022917"/>
    </source>
</evidence>
<dbReference type="InterPro" id="IPR042529">
    <property type="entry name" value="IF_2B-like_C"/>
</dbReference>
<protein>
    <recommendedName>
        <fullName evidence="6">Translation initiation factor eIF2B subunit alpha</fullName>
    </recommendedName>
    <alternativeName>
        <fullName evidence="7">eIF2B GDP-GTP exchange factor subunit alpha</fullName>
    </alternativeName>
</protein>
<name>A0A3G2S9C7_MALR7</name>
<dbReference type="GO" id="GO:0003743">
    <property type="term" value="F:translation initiation factor activity"/>
    <property type="evidence" value="ECO:0007669"/>
    <property type="project" value="UniProtKB-KW"/>
</dbReference>
<evidence type="ECO:0000256" key="2">
    <source>
        <dbReference type="ARBA" id="ARBA00007251"/>
    </source>
</evidence>
<evidence type="ECO:0000256" key="8">
    <source>
        <dbReference type="ARBA" id="ARBA00046432"/>
    </source>
</evidence>
<keyword evidence="5" id="KW-0648">Protein biosynthesis</keyword>
<gene>
    <name evidence="10" type="primary">tif221</name>
    <name evidence="10" type="ORF">DNF11_3703</name>
</gene>
<dbReference type="GO" id="GO:0005085">
    <property type="term" value="F:guanyl-nucleotide exchange factor activity"/>
    <property type="evidence" value="ECO:0007669"/>
    <property type="project" value="TreeGrafter"/>
</dbReference>
<evidence type="ECO:0000256" key="3">
    <source>
        <dbReference type="ARBA" id="ARBA00022490"/>
    </source>
</evidence>
<dbReference type="SUPFAM" id="SSF100950">
    <property type="entry name" value="NagB/RpiA/CoA transferase-like"/>
    <property type="match status" value="1"/>
</dbReference>
<evidence type="ECO:0000313" key="11">
    <source>
        <dbReference type="Proteomes" id="UP000269793"/>
    </source>
</evidence>
<dbReference type="GO" id="GO:0005851">
    <property type="term" value="C:eukaryotic translation initiation factor 2B complex"/>
    <property type="evidence" value="ECO:0007669"/>
    <property type="project" value="TreeGrafter"/>
</dbReference>
<dbReference type="PANTHER" id="PTHR45860">
    <property type="entry name" value="TRANSLATION INITIATION FACTOR EIF-2B SUBUNIT ALPHA"/>
    <property type="match status" value="1"/>
</dbReference>
<dbReference type="InterPro" id="IPR037171">
    <property type="entry name" value="NagB/RpiA_transferase-like"/>
</dbReference>
<dbReference type="EMBL" id="CP033154">
    <property type="protein sequence ID" value="AYO44653.1"/>
    <property type="molecule type" value="Genomic_DNA"/>
</dbReference>
<dbReference type="STRING" id="425264.A0A3G2S9C7"/>
<comment type="similarity">
    <text evidence="2 9">Belongs to the eIF-2B alpha/beta/delta subunits family.</text>
</comment>
<evidence type="ECO:0000313" key="10">
    <source>
        <dbReference type="EMBL" id="AYO44653.1"/>
    </source>
</evidence>
<dbReference type="GO" id="GO:0005829">
    <property type="term" value="C:cytosol"/>
    <property type="evidence" value="ECO:0007669"/>
    <property type="project" value="UniProtKB-SubCell"/>
</dbReference>
<dbReference type="Gene3D" id="1.20.120.1070">
    <property type="entry name" value="Translation initiation factor eIF-2B, N-terminal domain"/>
    <property type="match status" value="1"/>
</dbReference>
<dbReference type="InterPro" id="IPR042528">
    <property type="entry name" value="elF-2B_alpha_N"/>
</dbReference>
<dbReference type="Proteomes" id="UP000269793">
    <property type="component" value="Chromosome VII"/>
</dbReference>
<dbReference type="Gene3D" id="3.40.50.10470">
    <property type="entry name" value="Translation initiation factor eif-2b, domain 2"/>
    <property type="match status" value="1"/>
</dbReference>
<keyword evidence="11" id="KW-1185">Reference proteome</keyword>
<dbReference type="VEuPathDB" id="FungiDB:DNF11_3703"/>
<dbReference type="OrthoDB" id="10249309at2759"/>
<proteinExistence type="inferred from homology"/>
<dbReference type="InterPro" id="IPR051501">
    <property type="entry name" value="eIF2B_alpha/beta/delta"/>
</dbReference>
<keyword evidence="4 10" id="KW-0396">Initiation factor</keyword>
<reference evidence="10 11" key="1">
    <citation type="submission" date="2018-10" db="EMBL/GenBank/DDBJ databases">
        <title>Complete genome sequence of Malassezia restricta CBS 7877.</title>
        <authorList>
            <person name="Morand S.C."/>
            <person name="Bertignac M."/>
            <person name="Iltis A."/>
            <person name="Kolder I."/>
            <person name="Pirovano W."/>
            <person name="Jourdain R."/>
            <person name="Clavaud C."/>
        </authorList>
    </citation>
    <scope>NUCLEOTIDE SEQUENCE [LARGE SCALE GENOMIC DNA]</scope>
    <source>
        <strain evidence="10 11">CBS 7877</strain>
    </source>
</reference>
<dbReference type="Pfam" id="PF01008">
    <property type="entry name" value="IF-2B"/>
    <property type="match status" value="1"/>
</dbReference>
<sequence length="319" mass="34830">MSSDFSIVSAFNHALQSDLDIPMPIAAIFALSEMIAQSKAETTSELMESIKMASEEVKASLANPIPATAGLELFMRFVTTKNWAGGDFEAHKQNLIHAALEFANNTVPNCRERITHLLMPFIKDDSVILTHGYSRVVMQVLLSAAKVHGKRMSVYVTESRPTGQGLQTYKRLREEGIPCTVVLDSAVAYLMHRVDMCLLGGEAVVESGGIFNAVGSYQIGIIAKAAKKPVFAVAESFKFLRLFPLSQYDVPITARHLPLPTSEESYEAPEDNRMTPAMEAMNPLIDYTLPELLTFIVSDVGILTPSGVSDALLAVYGDN</sequence>
<evidence type="ECO:0000256" key="7">
    <source>
        <dbReference type="ARBA" id="ARBA00044236"/>
    </source>
</evidence>
<accession>A0A3G2S9C7</accession>
<comment type="subcellular location">
    <subcellularLocation>
        <location evidence="1">Cytoplasm</location>
        <location evidence="1">Cytosol</location>
    </subcellularLocation>
</comment>
<evidence type="ECO:0000256" key="6">
    <source>
        <dbReference type="ARBA" id="ARBA00044208"/>
    </source>
</evidence>